<comment type="caution">
    <text evidence="5">The sequence shown here is derived from an EMBL/GenBank/DDBJ whole genome shotgun (WGS) entry which is preliminary data.</text>
</comment>
<evidence type="ECO:0000313" key="6">
    <source>
        <dbReference type="Proteomes" id="UP000027058"/>
    </source>
</evidence>
<protein>
    <recommendedName>
        <fullName evidence="4">AAA+ ATPase domain-containing protein</fullName>
    </recommendedName>
</protein>
<dbReference type="Proteomes" id="UP000027058">
    <property type="component" value="Unassembled WGS sequence"/>
</dbReference>
<evidence type="ECO:0000256" key="3">
    <source>
        <dbReference type="ARBA" id="ARBA00022840"/>
    </source>
</evidence>
<dbReference type="InterPro" id="IPR043964">
    <property type="entry name" value="P-loop_TraG"/>
</dbReference>
<dbReference type="InterPro" id="IPR027417">
    <property type="entry name" value="P-loop_NTPase"/>
</dbReference>
<dbReference type="SMART" id="SM00382">
    <property type="entry name" value="AAA"/>
    <property type="match status" value="1"/>
</dbReference>
<dbReference type="InterPro" id="IPR003593">
    <property type="entry name" value="AAA+_ATPase"/>
</dbReference>
<dbReference type="PANTHER" id="PTHR30121">
    <property type="entry name" value="UNCHARACTERIZED PROTEIN YJGR-RELATED"/>
    <property type="match status" value="1"/>
</dbReference>
<gene>
    <name evidence="5" type="ORF">FUSO8_07635</name>
</gene>
<evidence type="ECO:0000313" key="5">
    <source>
        <dbReference type="EMBL" id="KDE71747.1"/>
    </source>
</evidence>
<proteinExistence type="inferred from homology"/>
<dbReference type="GO" id="GO:0005524">
    <property type="term" value="F:ATP binding"/>
    <property type="evidence" value="ECO:0007669"/>
    <property type="project" value="UniProtKB-KW"/>
</dbReference>
<sequence>MKDYNDERHKVSFFTPQASLLEGDILINKNGTVQKIYKYKAKDLENLTDNALIVYRNLLNNVFKRLEGGFIVNFEAQRSIKKDYTLRETEYDVFNLIEKERYESFINSNFFINQYYFSISKKIPSKTESKLKSFFIDEVGFRDDINSFIEQFKKEIAELEGLCKDLFLDFEALNPGEIYTYLHSTVSDNNNPVKVPNIPAYICNYIADRDMINGFDSKIGDKYFRCITFNDTPLYTDINMLEGLTKLGIEFRWCTRYCILDKFEANAKLEKQRRIAWGQRYSIFESLKSRFTGTEPRITNPDAELEANMLQVEIQELSNNNLSEGYYTITLILYGDTKEELERKVRIVNKFFIDKEFITIIEKINNSEAFLGSIPGNIYNNQRQSLLHSLHFSHLIPCSEVWEGNKINKHLNDEALFLAKTKGTTAFYFNLHVKDLGHTMIVGKSGAGKSVLLGAITLNFMKYKNSKVIYFDKGGSQRILCYALNGIFSDIGKDKMSFQPFEKINDPFNRKKAMLFLEELLELNNIMITPEIQNSLWETLTSMANNPKELRTFTTLETTFSGDSKVKLLFKDYTLTGSQGELFDGSNNPLKETRLQVFEMAKISENPKGIALVLSYLFNEIEEGLTGEPTLIILDECWKFLDNPRFANKIKEWLKVLRKSNATVVFATQELQDIEKSTISDTLISQTATRIFLPNRDILDDIDIYKKFGLNQTEIHNLSEAKPKKEYFLKNSEGARMFDLDLKEQGLNFLTKSEKEEQELGKEIYEKVGGGNLFTKEWKKIMRLNKGKKEEE</sequence>
<dbReference type="Pfam" id="PF03135">
    <property type="entry name" value="CagE_TrbE_VirB"/>
    <property type="match status" value="1"/>
</dbReference>
<keyword evidence="2" id="KW-0547">Nucleotide-binding</keyword>
<accession>A0AB73C246</accession>
<dbReference type="InterPro" id="IPR018145">
    <property type="entry name" value="CagE_TrbE_VirB_cntrl_dom"/>
</dbReference>
<dbReference type="InterPro" id="IPR051162">
    <property type="entry name" value="T4SS_component"/>
</dbReference>
<organism evidence="5 6">
    <name type="scientific">Fusobacterium necrophorum DJ-2</name>
    <dbReference type="NCBI Taxonomy" id="1441737"/>
    <lineage>
        <taxon>Bacteria</taxon>
        <taxon>Fusobacteriati</taxon>
        <taxon>Fusobacteriota</taxon>
        <taxon>Fusobacteriia</taxon>
        <taxon>Fusobacteriales</taxon>
        <taxon>Fusobacteriaceae</taxon>
        <taxon>Fusobacterium</taxon>
    </lineage>
</organism>
<keyword evidence="3" id="KW-0067">ATP-binding</keyword>
<comment type="similarity">
    <text evidence="1">Belongs to the TrbE/VirB4 family.</text>
</comment>
<dbReference type="AlphaFoldDB" id="A0AB73C246"/>
<dbReference type="RefSeq" id="WP_035904348.1">
    <property type="nucleotide sequence ID" value="NZ_JAAH01000090.1"/>
</dbReference>
<reference evidence="5 6" key="1">
    <citation type="submission" date="2014-01" db="EMBL/GenBank/DDBJ databases">
        <title>Comparative genomics of Fusobacterium necrophorum wild isolates.</title>
        <authorList>
            <person name="Kittichotirat W."/>
            <person name="Bumgarner R.E."/>
            <person name="Lawrence P."/>
        </authorList>
    </citation>
    <scope>NUCLEOTIDE SEQUENCE [LARGE SCALE GENOMIC DNA]</scope>
    <source>
        <strain evidence="5 6">DJ-2</strain>
    </source>
</reference>
<feature type="domain" description="AAA+ ATPase" evidence="4">
    <location>
        <begin position="435"/>
        <end position="699"/>
    </location>
</feature>
<dbReference type="Gene3D" id="3.40.50.300">
    <property type="entry name" value="P-loop containing nucleotide triphosphate hydrolases"/>
    <property type="match status" value="1"/>
</dbReference>
<dbReference type="EMBL" id="JAAH01000090">
    <property type="protein sequence ID" value="KDE71747.1"/>
    <property type="molecule type" value="Genomic_DNA"/>
</dbReference>
<name>A0AB73C246_9FUSO</name>
<dbReference type="Pfam" id="PF19044">
    <property type="entry name" value="P-loop_TraG"/>
    <property type="match status" value="1"/>
</dbReference>
<evidence type="ECO:0000256" key="2">
    <source>
        <dbReference type="ARBA" id="ARBA00022741"/>
    </source>
</evidence>
<evidence type="ECO:0000256" key="1">
    <source>
        <dbReference type="ARBA" id="ARBA00006512"/>
    </source>
</evidence>
<dbReference type="PANTHER" id="PTHR30121:SF12">
    <property type="entry name" value="TYPE IV SECRETION SYSTEM PROTEIN CAGE"/>
    <property type="match status" value="1"/>
</dbReference>
<evidence type="ECO:0000259" key="4">
    <source>
        <dbReference type="SMART" id="SM00382"/>
    </source>
</evidence>
<dbReference type="SUPFAM" id="SSF52540">
    <property type="entry name" value="P-loop containing nucleoside triphosphate hydrolases"/>
    <property type="match status" value="1"/>
</dbReference>